<evidence type="ECO:0000313" key="2">
    <source>
        <dbReference type="EMBL" id="EJK68556.1"/>
    </source>
</evidence>
<dbReference type="InterPro" id="IPR017956">
    <property type="entry name" value="AT_hook_DNA-bd_motif"/>
</dbReference>
<keyword evidence="3" id="KW-1185">Reference proteome</keyword>
<feature type="region of interest" description="Disordered" evidence="1">
    <location>
        <begin position="484"/>
        <end position="505"/>
    </location>
</feature>
<feature type="compositionally biased region" description="Basic and acidic residues" evidence="1">
    <location>
        <begin position="124"/>
        <end position="133"/>
    </location>
</feature>
<evidence type="ECO:0000256" key="1">
    <source>
        <dbReference type="SAM" id="MobiDB-lite"/>
    </source>
</evidence>
<dbReference type="PRINTS" id="PR00929">
    <property type="entry name" value="ATHOOK"/>
</dbReference>
<feature type="compositionally biased region" description="Basic and acidic residues" evidence="1">
    <location>
        <begin position="490"/>
        <end position="505"/>
    </location>
</feature>
<comment type="caution">
    <text evidence="2">The sequence shown here is derived from an EMBL/GenBank/DDBJ whole genome shotgun (WGS) entry which is preliminary data.</text>
</comment>
<dbReference type="OrthoDB" id="270720at2759"/>
<organism evidence="2 3">
    <name type="scientific">Thalassiosira oceanica</name>
    <name type="common">Marine diatom</name>
    <dbReference type="NCBI Taxonomy" id="159749"/>
    <lineage>
        <taxon>Eukaryota</taxon>
        <taxon>Sar</taxon>
        <taxon>Stramenopiles</taxon>
        <taxon>Ochrophyta</taxon>
        <taxon>Bacillariophyta</taxon>
        <taxon>Coscinodiscophyceae</taxon>
        <taxon>Thalassiosirophycidae</taxon>
        <taxon>Thalassiosirales</taxon>
        <taxon>Thalassiosiraceae</taxon>
        <taxon>Thalassiosira</taxon>
    </lineage>
</organism>
<feature type="compositionally biased region" description="Basic and acidic residues" evidence="1">
    <location>
        <begin position="198"/>
        <end position="213"/>
    </location>
</feature>
<accession>K0T5F8</accession>
<reference evidence="2 3" key="1">
    <citation type="journal article" date="2012" name="Genome Biol.">
        <title>Genome and low-iron response of an oceanic diatom adapted to chronic iron limitation.</title>
        <authorList>
            <person name="Lommer M."/>
            <person name="Specht M."/>
            <person name="Roy A.S."/>
            <person name="Kraemer L."/>
            <person name="Andreson R."/>
            <person name="Gutowska M.A."/>
            <person name="Wolf J."/>
            <person name="Bergner S.V."/>
            <person name="Schilhabel M.B."/>
            <person name="Klostermeier U.C."/>
            <person name="Beiko R.G."/>
            <person name="Rosenstiel P."/>
            <person name="Hippler M."/>
            <person name="Laroche J."/>
        </authorList>
    </citation>
    <scope>NUCLEOTIDE SEQUENCE [LARGE SCALE GENOMIC DNA]</scope>
    <source>
        <strain evidence="2 3">CCMP1005</strain>
    </source>
</reference>
<feature type="compositionally biased region" description="Pro residues" evidence="1">
    <location>
        <begin position="262"/>
        <end position="279"/>
    </location>
</feature>
<dbReference type="EMBL" id="AGNL01011166">
    <property type="protein sequence ID" value="EJK68556.1"/>
    <property type="molecule type" value="Genomic_DNA"/>
</dbReference>
<sequence>MDGLQQQDAPPPEDRRDEGAPVATDASSTARTTARRGRGRPPKGRSKGNDPSSTLVPRRSSRSTARTTARRGRGRPPKGRSKGNDPSSTLVPRRSSRRSRSADGHSAERSTAGRSGGGGSIQDSAHDRPRGDGIRSGAGYFRTRGSHARGDNEGEGPPRRRQKVQWSYPNGDTYLENALGDKRHGNGKVTLTGGEVWDDAHGGRHREEALHVRNDRRRQCPAGSLSGLSGSGAAAGLGGAGSAASPTGDPPPPLTLRQFPPALCPSPFPLGVPRPPPPGSASSVGPPSSGPSHRGASSDKRSARPYPPYSGKASRLTAAESAPPSPPPAETGWKVPPLSSDQRTKADVPARGALVVRGSDPGRRRLTLGADRRRGGREGQREEGGSSAMREDGAGSCIASSQKNDRMRGWGRRGGICRSLFAAPASPPPGVATIGRAVVLSLPLSGCVSLSLQVCWSAGAPFLANRDEAPEGCAAGPFAGATKLKGRTGRTRDAAAEGRTDTLRG</sequence>
<feature type="compositionally biased region" description="Basic residues" evidence="1">
    <location>
        <begin position="68"/>
        <end position="81"/>
    </location>
</feature>
<protein>
    <submittedName>
        <fullName evidence="2">Uncharacterized protein</fullName>
    </submittedName>
</protein>
<feature type="compositionally biased region" description="Basic residues" evidence="1">
    <location>
        <begin position="33"/>
        <end position="46"/>
    </location>
</feature>
<feature type="compositionally biased region" description="Low complexity" evidence="1">
    <location>
        <begin position="280"/>
        <end position="295"/>
    </location>
</feature>
<evidence type="ECO:0000313" key="3">
    <source>
        <dbReference type="Proteomes" id="UP000266841"/>
    </source>
</evidence>
<dbReference type="AlphaFoldDB" id="K0T5F8"/>
<feature type="region of interest" description="Disordered" evidence="1">
    <location>
        <begin position="1"/>
        <end position="408"/>
    </location>
</feature>
<proteinExistence type="predicted"/>
<feature type="compositionally biased region" description="Gly residues" evidence="1">
    <location>
        <begin position="229"/>
        <end position="241"/>
    </location>
</feature>
<name>K0T5F8_THAOC</name>
<gene>
    <name evidence="2" type="ORF">THAOC_10251</name>
</gene>
<dbReference type="Proteomes" id="UP000266841">
    <property type="component" value="Unassembled WGS sequence"/>
</dbReference>
<feature type="compositionally biased region" description="Basic and acidic residues" evidence="1">
    <location>
        <begin position="370"/>
        <end position="393"/>
    </location>
</feature>
<feature type="compositionally biased region" description="Basic and acidic residues" evidence="1">
    <location>
        <begin position="148"/>
        <end position="158"/>
    </location>
</feature>
<dbReference type="GO" id="GO:0003677">
    <property type="term" value="F:DNA binding"/>
    <property type="evidence" value="ECO:0007669"/>
    <property type="project" value="InterPro"/>
</dbReference>